<feature type="transmembrane region" description="Helical" evidence="1">
    <location>
        <begin position="224"/>
        <end position="245"/>
    </location>
</feature>
<feature type="transmembrane region" description="Helical" evidence="1">
    <location>
        <begin position="121"/>
        <end position="138"/>
    </location>
</feature>
<evidence type="ECO:0000256" key="1">
    <source>
        <dbReference type="SAM" id="Phobius"/>
    </source>
</evidence>
<keyword evidence="1" id="KW-0472">Membrane</keyword>
<feature type="transmembrane region" description="Helical" evidence="1">
    <location>
        <begin position="90"/>
        <end position="114"/>
    </location>
</feature>
<dbReference type="Proteomes" id="UP001499930">
    <property type="component" value="Unassembled WGS sequence"/>
</dbReference>
<dbReference type="RefSeq" id="WP_344900852.1">
    <property type="nucleotide sequence ID" value="NZ_BAAAWD010000015.1"/>
</dbReference>
<accession>A0ABP6KY56</accession>
<organism evidence="2 3">
    <name type="scientific">Streptosporangium longisporum</name>
    <dbReference type="NCBI Taxonomy" id="46187"/>
    <lineage>
        <taxon>Bacteria</taxon>
        <taxon>Bacillati</taxon>
        <taxon>Actinomycetota</taxon>
        <taxon>Actinomycetes</taxon>
        <taxon>Streptosporangiales</taxon>
        <taxon>Streptosporangiaceae</taxon>
        <taxon>Streptosporangium</taxon>
    </lineage>
</organism>
<keyword evidence="3" id="KW-1185">Reference proteome</keyword>
<gene>
    <name evidence="2" type="ORF">GCM10017559_57850</name>
</gene>
<keyword evidence="1" id="KW-1133">Transmembrane helix</keyword>
<feature type="transmembrane region" description="Helical" evidence="1">
    <location>
        <begin position="173"/>
        <end position="195"/>
    </location>
</feature>
<keyword evidence="1" id="KW-0812">Transmembrane</keyword>
<proteinExistence type="predicted"/>
<evidence type="ECO:0000313" key="2">
    <source>
        <dbReference type="EMBL" id="GAA3024715.1"/>
    </source>
</evidence>
<dbReference type="EMBL" id="BAAAWD010000015">
    <property type="protein sequence ID" value="GAA3024715.1"/>
    <property type="molecule type" value="Genomic_DNA"/>
</dbReference>
<reference evidence="3" key="1">
    <citation type="journal article" date="2019" name="Int. J. Syst. Evol. Microbiol.">
        <title>The Global Catalogue of Microorganisms (GCM) 10K type strain sequencing project: providing services to taxonomists for standard genome sequencing and annotation.</title>
        <authorList>
            <consortium name="The Broad Institute Genomics Platform"/>
            <consortium name="The Broad Institute Genome Sequencing Center for Infectious Disease"/>
            <person name="Wu L."/>
            <person name="Ma J."/>
        </authorList>
    </citation>
    <scope>NUCLEOTIDE SEQUENCE [LARGE SCALE GENOMIC DNA]</scope>
    <source>
        <strain evidence="3">JCM 3106</strain>
    </source>
</reference>
<evidence type="ECO:0000313" key="3">
    <source>
        <dbReference type="Proteomes" id="UP001499930"/>
    </source>
</evidence>
<name>A0ABP6KY56_9ACTN</name>
<feature type="transmembrane region" description="Helical" evidence="1">
    <location>
        <begin position="202"/>
        <end position="218"/>
    </location>
</feature>
<comment type="caution">
    <text evidence="2">The sequence shown here is derived from an EMBL/GenBank/DDBJ whole genome shotgun (WGS) entry which is preliminary data.</text>
</comment>
<sequence>MSRPDSAARPGGTWRTPAFVHHNAWFPGRLVGGAALVLAPPVWSAGLLLRHLAPGAAGLSPAQLEEFGRRPFAAPAQLAAYAESPATVTAGYACFLLGVILLCPAVVTLARIVAARAPHSAMVGGTLMVGGLFARVYWAGVDQTAFQLTGRLGLEPVTAAVMDTYVAVSYGPWTIMAAAALGLYAGTLVLAVGAFRSGTFGTGRLLLFLWPGIMWTGVLKESSFLDAVAAGGLCVVLVPLGVRVLRGTVPELRAEPLPDPGRRPLRPLSW</sequence>
<protein>
    <submittedName>
        <fullName evidence="2">Uncharacterized protein</fullName>
    </submittedName>
</protein>